<accession>A0A9P0DYI6</accession>
<keyword evidence="5" id="KW-0460">Magnesium</keyword>
<evidence type="ECO:0000256" key="1">
    <source>
        <dbReference type="ARBA" id="ARBA00001946"/>
    </source>
</evidence>
<proteinExistence type="predicted"/>
<reference evidence="10" key="2">
    <citation type="submission" date="2022-10" db="EMBL/GenBank/DDBJ databases">
        <authorList>
            <consortium name="ENA_rothamsted_submissions"/>
            <consortium name="culmorum"/>
            <person name="King R."/>
        </authorList>
    </citation>
    <scope>NUCLEOTIDE SEQUENCE</scope>
</reference>
<dbReference type="InterPro" id="IPR036412">
    <property type="entry name" value="HAD-like_sf"/>
</dbReference>
<dbReference type="OrthoDB" id="2865258at2759"/>
<dbReference type="NCBIfam" id="TIGR01685">
    <property type="entry name" value="MDP-1"/>
    <property type="match status" value="1"/>
</dbReference>
<dbReference type="GO" id="GO:0003993">
    <property type="term" value="F:acid phosphatase activity"/>
    <property type="evidence" value="ECO:0007669"/>
    <property type="project" value="TreeGrafter"/>
</dbReference>
<dbReference type="PANTHER" id="PTHR17901:SF14">
    <property type="entry name" value="MAGNESIUM-DEPENDENT PHOSPHATASE 1"/>
    <property type="match status" value="1"/>
</dbReference>
<dbReference type="SFLD" id="SFLDG01131">
    <property type="entry name" value="C1.5.2:_MDP_Like"/>
    <property type="match status" value="1"/>
</dbReference>
<dbReference type="SFLD" id="SFLDS00003">
    <property type="entry name" value="Haloacid_Dehalogenase"/>
    <property type="match status" value="1"/>
</dbReference>
<dbReference type="GO" id="GO:0004725">
    <property type="term" value="F:protein tyrosine phosphatase activity"/>
    <property type="evidence" value="ECO:0007669"/>
    <property type="project" value="UniProtKB-EC"/>
</dbReference>
<dbReference type="InterPro" id="IPR035679">
    <property type="entry name" value="MDP-1_euk"/>
</dbReference>
<sequence length="163" mass="18731">MGLDKLKLIVFDLDYTLWPFWVDTHVSPPFKKRSDGMIIDSVGSKISCYPEVPDILKSLDEQGFTLAVASRTSEIKGARQLIELFGWDKYFSYKEIFPGKKVTHFNKIKTQSNVDFCDMIFFDDEQRNIRDVSALGVTSIFVTNGVCKSVIEEGINRFQENRK</sequence>
<dbReference type="Pfam" id="PF12689">
    <property type="entry name" value="Acid_PPase"/>
    <property type="match status" value="1"/>
</dbReference>
<gene>
    <name evidence="10" type="ORF">PHAECO_LOCUS11591</name>
</gene>
<dbReference type="NCBIfam" id="TIGR01681">
    <property type="entry name" value="HAD-SF-IIIC"/>
    <property type="match status" value="1"/>
</dbReference>
<evidence type="ECO:0000313" key="10">
    <source>
        <dbReference type="EMBL" id="CAH1180486.1"/>
    </source>
</evidence>
<keyword evidence="3" id="KW-0479">Metal-binding</keyword>
<reference evidence="10" key="1">
    <citation type="submission" date="2022-01" db="EMBL/GenBank/DDBJ databases">
        <authorList>
            <person name="King R."/>
        </authorList>
    </citation>
    <scope>NUCLEOTIDE SEQUENCE</scope>
</reference>
<dbReference type="InterPro" id="IPR023214">
    <property type="entry name" value="HAD_sf"/>
</dbReference>
<comment type="catalytic activity">
    <reaction evidence="7">
        <text>O-phospho-L-tyrosyl-[protein] + H2O = L-tyrosyl-[protein] + phosphate</text>
        <dbReference type="Rhea" id="RHEA:10684"/>
        <dbReference type="Rhea" id="RHEA-COMP:10136"/>
        <dbReference type="Rhea" id="RHEA-COMP:20101"/>
        <dbReference type="ChEBI" id="CHEBI:15377"/>
        <dbReference type="ChEBI" id="CHEBI:43474"/>
        <dbReference type="ChEBI" id="CHEBI:46858"/>
        <dbReference type="ChEBI" id="CHEBI:61978"/>
        <dbReference type="EC" id="3.1.3.48"/>
    </reaction>
</comment>
<dbReference type="FunFam" id="3.40.50.1000:FF:000127">
    <property type="entry name" value="Magnesium-dependent phosphatase 1"/>
    <property type="match status" value="1"/>
</dbReference>
<dbReference type="EC" id="3.1.3.48" evidence="2"/>
<dbReference type="CDD" id="cd07501">
    <property type="entry name" value="HAD_MDP-1_like"/>
    <property type="match status" value="1"/>
</dbReference>
<evidence type="ECO:0000256" key="5">
    <source>
        <dbReference type="ARBA" id="ARBA00022842"/>
    </source>
</evidence>
<dbReference type="SFLD" id="SFLDG01129">
    <property type="entry name" value="C1.5:_HAD__Beta-PGM__Phosphata"/>
    <property type="match status" value="1"/>
</dbReference>
<dbReference type="SUPFAM" id="SSF56784">
    <property type="entry name" value="HAD-like"/>
    <property type="match status" value="1"/>
</dbReference>
<dbReference type="PANTHER" id="PTHR17901">
    <property type="entry name" value="MAGNESIUM-DEPENDENT PHOSPHATASE 1 MDP1"/>
    <property type="match status" value="1"/>
</dbReference>
<keyword evidence="6" id="KW-0904">Protein phosphatase</keyword>
<dbReference type="Gene3D" id="3.40.50.1000">
    <property type="entry name" value="HAD superfamily/HAD-like"/>
    <property type="match status" value="1"/>
</dbReference>
<evidence type="ECO:0000256" key="3">
    <source>
        <dbReference type="ARBA" id="ARBA00022723"/>
    </source>
</evidence>
<evidence type="ECO:0000256" key="7">
    <source>
        <dbReference type="ARBA" id="ARBA00051722"/>
    </source>
</evidence>
<evidence type="ECO:0000256" key="8">
    <source>
        <dbReference type="ARBA" id="ARBA00055318"/>
    </source>
</evidence>
<evidence type="ECO:0000256" key="2">
    <source>
        <dbReference type="ARBA" id="ARBA00013064"/>
    </source>
</evidence>
<evidence type="ECO:0000256" key="9">
    <source>
        <dbReference type="ARBA" id="ARBA00069981"/>
    </source>
</evidence>
<dbReference type="Proteomes" id="UP001153737">
    <property type="component" value="Chromosome 8"/>
</dbReference>
<dbReference type="GO" id="GO:0046872">
    <property type="term" value="F:metal ion binding"/>
    <property type="evidence" value="ECO:0007669"/>
    <property type="project" value="UniProtKB-KW"/>
</dbReference>
<dbReference type="InterPro" id="IPR010036">
    <property type="entry name" value="MDP_1_eu_arc"/>
</dbReference>
<comment type="cofactor">
    <cofactor evidence="1">
        <name>Mg(2+)</name>
        <dbReference type="ChEBI" id="CHEBI:18420"/>
    </cofactor>
</comment>
<evidence type="ECO:0000313" key="11">
    <source>
        <dbReference type="Proteomes" id="UP001153737"/>
    </source>
</evidence>
<evidence type="ECO:0000256" key="6">
    <source>
        <dbReference type="ARBA" id="ARBA00022912"/>
    </source>
</evidence>
<keyword evidence="11" id="KW-1185">Reference proteome</keyword>
<dbReference type="EMBL" id="OU896714">
    <property type="protein sequence ID" value="CAH1180486.1"/>
    <property type="molecule type" value="Genomic_DNA"/>
</dbReference>
<comment type="function">
    <text evidence="8">Magnesium-dependent phosphatase which may act as a tyrosine phosphatase.</text>
</comment>
<organism evidence="10 11">
    <name type="scientific">Phaedon cochleariae</name>
    <name type="common">Mustard beetle</name>
    <dbReference type="NCBI Taxonomy" id="80249"/>
    <lineage>
        <taxon>Eukaryota</taxon>
        <taxon>Metazoa</taxon>
        <taxon>Ecdysozoa</taxon>
        <taxon>Arthropoda</taxon>
        <taxon>Hexapoda</taxon>
        <taxon>Insecta</taxon>
        <taxon>Pterygota</taxon>
        <taxon>Neoptera</taxon>
        <taxon>Endopterygota</taxon>
        <taxon>Coleoptera</taxon>
        <taxon>Polyphaga</taxon>
        <taxon>Cucujiformia</taxon>
        <taxon>Chrysomeloidea</taxon>
        <taxon>Chrysomelidae</taxon>
        <taxon>Chrysomelinae</taxon>
        <taxon>Chrysomelini</taxon>
        <taxon>Phaedon</taxon>
    </lineage>
</organism>
<name>A0A9P0DYI6_PHACE</name>
<dbReference type="InterPro" id="IPR010033">
    <property type="entry name" value="HAD_SF_ppase_IIIC"/>
</dbReference>
<keyword evidence="4" id="KW-0378">Hydrolase</keyword>
<evidence type="ECO:0000256" key="4">
    <source>
        <dbReference type="ARBA" id="ARBA00022801"/>
    </source>
</evidence>
<dbReference type="AlphaFoldDB" id="A0A9P0DYI6"/>
<protein>
    <recommendedName>
        <fullName evidence="9">Magnesium-dependent phosphatase 1</fullName>
        <ecNumber evidence="2">3.1.3.48</ecNumber>
    </recommendedName>
</protein>